<protein>
    <submittedName>
        <fullName evidence="3">Uncharacterized protein LOC113602449</fullName>
    </submittedName>
</protein>
<feature type="compositionally biased region" description="Gly residues" evidence="1">
    <location>
        <begin position="49"/>
        <end position="59"/>
    </location>
</feature>
<feature type="compositionally biased region" description="Low complexity" evidence="1">
    <location>
        <begin position="60"/>
        <end position="74"/>
    </location>
</feature>
<evidence type="ECO:0000256" key="1">
    <source>
        <dbReference type="SAM" id="MobiDB-lite"/>
    </source>
</evidence>
<evidence type="ECO:0000313" key="2">
    <source>
        <dbReference type="Proteomes" id="UP001652583"/>
    </source>
</evidence>
<feature type="compositionally biased region" description="Basic and acidic residues" evidence="1">
    <location>
        <begin position="157"/>
        <end position="167"/>
    </location>
</feature>
<proteinExistence type="predicted"/>
<feature type="region of interest" description="Disordered" evidence="1">
    <location>
        <begin position="1"/>
        <end position="89"/>
    </location>
</feature>
<gene>
    <name evidence="3" type="primary">LOC113602449</name>
</gene>
<feature type="compositionally biased region" description="Low complexity" evidence="1">
    <location>
        <begin position="29"/>
        <end position="43"/>
    </location>
</feature>
<dbReference type="Proteomes" id="UP001652583">
    <property type="component" value="Chromosome B1"/>
</dbReference>
<evidence type="ECO:0000313" key="3">
    <source>
        <dbReference type="RefSeq" id="XP_053072137.1"/>
    </source>
</evidence>
<reference evidence="3" key="1">
    <citation type="submission" date="2025-08" db="UniProtKB">
        <authorList>
            <consortium name="RefSeq"/>
        </authorList>
    </citation>
    <scope>IDENTIFICATION</scope>
    <source>
        <tissue evidence="3">Blood</tissue>
    </source>
</reference>
<feature type="region of interest" description="Disordered" evidence="1">
    <location>
        <begin position="105"/>
        <end position="176"/>
    </location>
</feature>
<dbReference type="GeneID" id="113602449"/>
<name>A0ABM3PKD3_ACIJB</name>
<dbReference type="RefSeq" id="XP_053072137.1">
    <property type="nucleotide sequence ID" value="XM_053216162.1"/>
</dbReference>
<sequence length="235" mass="24813">MLPRGRSHGTAESRRSEAAGGAGTGRGGRAPPQARVGAARPVATVTGRGKTGAGAGPGPGVSLVLPVPQVQVSGRENAPRQAQQASAATWRPGLRWAGWREKEEAALGSVSETELLGTPGGSSCSEPEPRATLGGSGGARNSKGREVRAGSRSPPQVRRECFRKQGPEDEETEAQRCKTTCLKPNNWSNRDYPLLRACSSTPERGTFWQHAKRSLSLLTFSPGKPSLTRESKLLQ</sequence>
<accession>A0ABM3PKD3</accession>
<keyword evidence="2" id="KW-1185">Reference proteome</keyword>
<organism evidence="2 3">
    <name type="scientific">Acinonyx jubatus</name>
    <name type="common">Cheetah</name>
    <dbReference type="NCBI Taxonomy" id="32536"/>
    <lineage>
        <taxon>Eukaryota</taxon>
        <taxon>Metazoa</taxon>
        <taxon>Chordata</taxon>
        <taxon>Craniata</taxon>
        <taxon>Vertebrata</taxon>
        <taxon>Euteleostomi</taxon>
        <taxon>Mammalia</taxon>
        <taxon>Eutheria</taxon>
        <taxon>Laurasiatheria</taxon>
        <taxon>Carnivora</taxon>
        <taxon>Feliformia</taxon>
        <taxon>Felidae</taxon>
        <taxon>Felinae</taxon>
        <taxon>Acinonyx</taxon>
    </lineage>
</organism>